<reference evidence="1" key="1">
    <citation type="journal article" date="2020" name="G3 (Bethesda)">
        <title>High-Quality Assemblies for Three Invasive Social Wasps from the &lt;i&gt;Vespula&lt;/i&gt; Genus.</title>
        <authorList>
            <person name="Harrop T.W.R."/>
            <person name="Guhlin J."/>
            <person name="McLaughlin G.M."/>
            <person name="Permina E."/>
            <person name="Stockwell P."/>
            <person name="Gilligan J."/>
            <person name="Le Lec M.F."/>
            <person name="Gruber M.A.M."/>
            <person name="Quinn O."/>
            <person name="Lovegrove M."/>
            <person name="Duncan E.J."/>
            <person name="Remnant E.J."/>
            <person name="Van Eeckhoven J."/>
            <person name="Graham B."/>
            <person name="Knapp R.A."/>
            <person name="Langford K.W."/>
            <person name="Kronenberg Z."/>
            <person name="Press M.O."/>
            <person name="Eacker S.M."/>
            <person name="Wilson-Rankin E.E."/>
            <person name="Purcell J."/>
            <person name="Lester P.J."/>
            <person name="Dearden P.K."/>
        </authorList>
    </citation>
    <scope>NUCLEOTIDE SEQUENCE</scope>
    <source>
        <strain evidence="1">Volc-1</strain>
    </source>
</reference>
<evidence type="ECO:0000313" key="1">
    <source>
        <dbReference type="EMBL" id="KAF7439275.1"/>
    </source>
</evidence>
<sequence>MTEPEDTMALLQGRRESFEIGGFGCRGTLELRSSSWQQDKEFVRVREKERKRENRALATATAAAAAAAAATAAAAAATAATASAAAGWIDVCPAARISIS</sequence>
<dbReference type="EMBL" id="JACSDY010000001">
    <property type="protein sequence ID" value="KAF7439275.1"/>
    <property type="molecule type" value="Genomic_DNA"/>
</dbReference>
<proteinExistence type="predicted"/>
<comment type="caution">
    <text evidence="1">The sequence shown here is derived from an EMBL/GenBank/DDBJ whole genome shotgun (WGS) entry which is preliminary data.</text>
</comment>
<dbReference type="Proteomes" id="UP000600918">
    <property type="component" value="Unassembled WGS sequence"/>
</dbReference>
<name>A0A834PGU3_VESPE</name>
<dbReference type="AlphaFoldDB" id="A0A834PGU3"/>
<evidence type="ECO:0000313" key="2">
    <source>
        <dbReference type="Proteomes" id="UP000600918"/>
    </source>
</evidence>
<gene>
    <name evidence="1" type="ORF">H0235_001666</name>
</gene>
<accession>A0A834PGU3</accession>
<keyword evidence="2" id="KW-1185">Reference proteome</keyword>
<organism evidence="1 2">
    <name type="scientific">Vespula pensylvanica</name>
    <name type="common">Western yellow jacket</name>
    <name type="synonym">Wasp</name>
    <dbReference type="NCBI Taxonomy" id="30213"/>
    <lineage>
        <taxon>Eukaryota</taxon>
        <taxon>Metazoa</taxon>
        <taxon>Ecdysozoa</taxon>
        <taxon>Arthropoda</taxon>
        <taxon>Hexapoda</taxon>
        <taxon>Insecta</taxon>
        <taxon>Pterygota</taxon>
        <taxon>Neoptera</taxon>
        <taxon>Endopterygota</taxon>
        <taxon>Hymenoptera</taxon>
        <taxon>Apocrita</taxon>
        <taxon>Aculeata</taxon>
        <taxon>Vespoidea</taxon>
        <taxon>Vespidae</taxon>
        <taxon>Vespinae</taxon>
        <taxon>Vespula</taxon>
    </lineage>
</organism>
<protein>
    <submittedName>
        <fullName evidence="1">Uncharacterized protein</fullName>
    </submittedName>
</protein>